<dbReference type="InterPro" id="IPR025877">
    <property type="entry name" value="MobA-like_NTP_Trfase"/>
</dbReference>
<dbReference type="InterPro" id="IPR038009">
    <property type="entry name" value="GlmU_C_LbH"/>
</dbReference>
<evidence type="ECO:0000313" key="20">
    <source>
        <dbReference type="EMBL" id="AIY18763.1"/>
    </source>
</evidence>
<dbReference type="GO" id="GO:0016020">
    <property type="term" value="C:membrane"/>
    <property type="evidence" value="ECO:0007669"/>
    <property type="project" value="GOC"/>
</dbReference>
<dbReference type="Gene3D" id="2.160.10.10">
    <property type="entry name" value="Hexapeptide repeat proteins"/>
    <property type="match status" value="1"/>
</dbReference>
<dbReference type="EC" id="2.3.1.157" evidence="17"/>
<evidence type="ECO:0000256" key="8">
    <source>
        <dbReference type="ARBA" id="ARBA00022842"/>
    </source>
</evidence>
<dbReference type="InterPro" id="IPR029044">
    <property type="entry name" value="Nucleotide-diphossugar_trans"/>
</dbReference>
<feature type="binding site" evidence="17">
    <location>
        <position position="372"/>
    </location>
    <ligand>
        <name>UDP-N-acetyl-alpha-D-glucosamine</name>
        <dbReference type="ChEBI" id="CHEBI:57705"/>
    </ligand>
</feature>
<keyword evidence="9 17" id="KW-0133">Cell shape</keyword>
<feature type="binding site" evidence="17">
    <location>
        <position position="109"/>
    </location>
    <ligand>
        <name>Mg(2+)</name>
        <dbReference type="ChEBI" id="CHEBI:18420"/>
    </ligand>
</feature>
<dbReference type="InterPro" id="IPR011004">
    <property type="entry name" value="Trimer_LpxA-like_sf"/>
</dbReference>
<evidence type="ECO:0000256" key="18">
    <source>
        <dbReference type="SAM" id="MobiDB-lite"/>
    </source>
</evidence>
<dbReference type="CDD" id="cd03353">
    <property type="entry name" value="LbH_GlmU_C"/>
    <property type="match status" value="1"/>
</dbReference>
<comment type="subunit">
    <text evidence="17">Homotrimer.</text>
</comment>
<feature type="binding site" evidence="17">
    <location>
        <begin position="82"/>
        <end position="83"/>
    </location>
    <ligand>
        <name>UDP-N-acetyl-alpha-D-glucosamine</name>
        <dbReference type="ChEBI" id="CHEBI:57705"/>
    </ligand>
</feature>
<keyword evidence="5 17" id="KW-0548">Nucleotidyltransferase</keyword>
<evidence type="ECO:0000256" key="17">
    <source>
        <dbReference type="HAMAP-Rule" id="MF_01631"/>
    </source>
</evidence>
<comment type="subcellular location">
    <subcellularLocation>
        <location evidence="17">Cytoplasm</location>
    </subcellularLocation>
</comment>
<dbReference type="CDD" id="cd02540">
    <property type="entry name" value="GT2_GlmU_N_bac"/>
    <property type="match status" value="1"/>
</dbReference>
<feature type="binding site" evidence="17">
    <location>
        <position position="429"/>
    </location>
    <ligand>
        <name>acetyl-CoA</name>
        <dbReference type="ChEBI" id="CHEBI:57288"/>
    </ligand>
</feature>
<feature type="binding site" evidence="17">
    <location>
        <begin position="107"/>
        <end position="109"/>
    </location>
    <ligand>
        <name>UDP-N-acetyl-alpha-D-glucosamine</name>
        <dbReference type="ChEBI" id="CHEBI:57705"/>
    </ligand>
</feature>
<dbReference type="Gene3D" id="3.90.550.10">
    <property type="entry name" value="Spore Coat Polysaccharide Biosynthesis Protein SpsA, Chain A"/>
    <property type="match status" value="1"/>
</dbReference>
<comment type="function">
    <text evidence="16 17">Catalyzes the last two sequential reactions in the de novo biosynthetic pathway for UDP-N-acetylglucosamine (UDP-GlcNAc). The C-terminal domain catalyzes the transfer of acetyl group from acetyl coenzyme A to glucosamine-1-phosphate (GlcN-1-P) to produce N-acetylglucosamine-1-phosphate (GlcNAc-1-P), which is converted into UDP-GlcNAc by the transfer of uridine 5-monophosphate (from uridine 5-triphosphate), a reaction catalyzed by the N-terminal domain.</text>
</comment>
<sequence length="501" mass="51383">MTDQLTVIVLAAGGGTRMKSKTPKVLHRIAGRSMIEHVLVAVGALEPARVVTVVGHQRELVAPHVSEARPEAVLAVQDEQLGTGHAVRMALEALPDAPREGTVLVAYGDTPLLEGTTLVEFTASHRAAGAAVSILSGIVDDPFGYGRIVRDEAGVVQAIVEEKDASDAERAITEINSGILAFDAAFLLDAIGRIGNANAKGEYYLTDAIGLAREAGLTVAAHAVDDALQTEGANDRAQLADLGRELNRRIVTRWMREGVTVMDPATTWIDADVVLAPDVTILPGVQLLGATVVAEDAVVGPDTTLEDCEIGAGARVVRTHGQLAVIGAGATVGPFAYLRPGTLLGAKGKIGTFVETKNASIGDGAKVPHLSYVGDAEIGAGSNIGAGTIFANYDGVNKHRTVVGRQAKTGSNNTFVAPVVIGDGASTGGGTVVRRDVPAGALAVSTSPQRNLEGWVLSRRAGTAQAEAAAAAAGPAVADATGEQSENGPGLGDDRAERAES</sequence>
<organism evidence="20 21">
    <name type="scientific">Nocardioides simplex</name>
    <name type="common">Arthrobacter simplex</name>
    <dbReference type="NCBI Taxonomy" id="2045"/>
    <lineage>
        <taxon>Bacteria</taxon>
        <taxon>Bacillati</taxon>
        <taxon>Actinomycetota</taxon>
        <taxon>Actinomycetes</taxon>
        <taxon>Propionibacteriales</taxon>
        <taxon>Nocardioidaceae</taxon>
        <taxon>Pimelobacter</taxon>
    </lineage>
</organism>
<comment type="catalytic activity">
    <reaction evidence="14 17">
        <text>alpha-D-glucosamine 1-phosphate + acetyl-CoA = N-acetyl-alpha-D-glucosamine 1-phosphate + CoA + H(+)</text>
        <dbReference type="Rhea" id="RHEA:13725"/>
        <dbReference type="ChEBI" id="CHEBI:15378"/>
        <dbReference type="ChEBI" id="CHEBI:57287"/>
        <dbReference type="ChEBI" id="CHEBI:57288"/>
        <dbReference type="ChEBI" id="CHEBI:57776"/>
        <dbReference type="ChEBI" id="CHEBI:58516"/>
        <dbReference type="EC" id="2.3.1.157"/>
    </reaction>
</comment>
<comment type="catalytic activity">
    <reaction evidence="15 17">
        <text>N-acetyl-alpha-D-glucosamine 1-phosphate + UTP + H(+) = UDP-N-acetyl-alpha-D-glucosamine + diphosphate</text>
        <dbReference type="Rhea" id="RHEA:13509"/>
        <dbReference type="ChEBI" id="CHEBI:15378"/>
        <dbReference type="ChEBI" id="CHEBI:33019"/>
        <dbReference type="ChEBI" id="CHEBI:46398"/>
        <dbReference type="ChEBI" id="CHEBI:57705"/>
        <dbReference type="ChEBI" id="CHEBI:57776"/>
        <dbReference type="EC" id="2.7.7.23"/>
    </reaction>
</comment>
<evidence type="ECO:0000256" key="9">
    <source>
        <dbReference type="ARBA" id="ARBA00022960"/>
    </source>
</evidence>
<keyword evidence="10 17" id="KW-0573">Peptidoglycan synthesis</keyword>
<feature type="active site" description="Proton acceptor" evidence="17">
    <location>
        <position position="369"/>
    </location>
</feature>
<dbReference type="GO" id="GO:0000902">
    <property type="term" value="P:cell morphogenesis"/>
    <property type="evidence" value="ECO:0007669"/>
    <property type="project" value="UniProtKB-UniRule"/>
</dbReference>
<dbReference type="GO" id="GO:0071555">
    <property type="term" value="P:cell wall organization"/>
    <property type="evidence" value="ECO:0007669"/>
    <property type="project" value="UniProtKB-KW"/>
</dbReference>
<evidence type="ECO:0000256" key="12">
    <source>
        <dbReference type="ARBA" id="ARBA00023315"/>
    </source>
</evidence>
<dbReference type="STRING" id="2045.KR76_21875"/>
<keyword evidence="12 17" id="KW-0012">Acyltransferase</keyword>
<dbReference type="EMBL" id="CP009896">
    <property type="protein sequence ID" value="AIY18763.1"/>
    <property type="molecule type" value="Genomic_DNA"/>
</dbReference>
<dbReference type="NCBIfam" id="TIGR01173">
    <property type="entry name" value="glmU"/>
    <property type="match status" value="1"/>
</dbReference>
<dbReference type="GO" id="GO:0005737">
    <property type="term" value="C:cytoplasm"/>
    <property type="evidence" value="ECO:0007669"/>
    <property type="project" value="UniProtKB-SubCell"/>
</dbReference>
<accession>A0A0A1DQC4</accession>
<dbReference type="GO" id="GO:0009245">
    <property type="term" value="P:lipid A biosynthetic process"/>
    <property type="evidence" value="ECO:0007669"/>
    <property type="project" value="UniProtKB-UniRule"/>
</dbReference>
<evidence type="ECO:0000256" key="4">
    <source>
        <dbReference type="ARBA" id="ARBA00022679"/>
    </source>
</evidence>
<dbReference type="InterPro" id="IPR050065">
    <property type="entry name" value="GlmU-like"/>
</dbReference>
<evidence type="ECO:0000259" key="19">
    <source>
        <dbReference type="Pfam" id="PF12804"/>
    </source>
</evidence>
<keyword evidence="6 17" id="KW-0479">Metal-binding</keyword>
<feature type="binding site" evidence="17">
    <location>
        <position position="339"/>
    </location>
    <ligand>
        <name>UDP-N-acetyl-alpha-D-glucosamine</name>
        <dbReference type="ChEBI" id="CHEBI:57705"/>
    </ligand>
</feature>
<comment type="pathway">
    <text evidence="17">Nucleotide-sugar biosynthesis; UDP-N-acetyl-alpha-D-glucosamine biosynthesis; N-acetyl-alpha-D-glucosamine 1-phosphate from alpha-D-glucosamine 6-phosphate (route II): step 2/2.</text>
</comment>
<evidence type="ECO:0000256" key="14">
    <source>
        <dbReference type="ARBA" id="ARBA00048247"/>
    </source>
</evidence>
<dbReference type="PANTHER" id="PTHR43584">
    <property type="entry name" value="NUCLEOTIDYL TRANSFERASE"/>
    <property type="match status" value="1"/>
</dbReference>
<protein>
    <recommendedName>
        <fullName evidence="17">Bifunctional protein GlmU</fullName>
    </recommendedName>
    <domain>
        <recommendedName>
            <fullName evidence="17">UDP-N-acetylglucosamine pyrophosphorylase</fullName>
            <ecNumber evidence="17">2.7.7.23</ecNumber>
        </recommendedName>
        <alternativeName>
            <fullName evidence="17">N-acetylglucosamine-1-phosphate uridyltransferase</fullName>
        </alternativeName>
    </domain>
    <domain>
        <recommendedName>
            <fullName evidence="17">Glucosamine-1-phosphate N-acetyltransferase</fullName>
            <ecNumber evidence="17">2.3.1.157</ecNumber>
        </recommendedName>
    </domain>
</protein>
<dbReference type="Pfam" id="PF12804">
    <property type="entry name" value="NTP_transf_3"/>
    <property type="match status" value="1"/>
</dbReference>
<feature type="binding site" evidence="17">
    <location>
        <position position="383"/>
    </location>
    <ligand>
        <name>UDP-N-acetyl-alpha-D-glucosamine</name>
        <dbReference type="ChEBI" id="CHEBI:57705"/>
    </ligand>
</feature>
<feature type="binding site" evidence="17">
    <location>
        <position position="234"/>
    </location>
    <ligand>
        <name>UDP-N-acetyl-alpha-D-glucosamine</name>
        <dbReference type="ChEBI" id="CHEBI:57705"/>
    </ligand>
</feature>
<evidence type="ECO:0000256" key="16">
    <source>
        <dbReference type="ARBA" id="ARBA00049628"/>
    </source>
</evidence>
<dbReference type="EC" id="2.7.7.23" evidence="17"/>
<name>A0A0A1DQC4_NOCSI</name>
<feature type="compositionally biased region" description="Low complexity" evidence="18">
    <location>
        <begin position="467"/>
        <end position="480"/>
    </location>
</feature>
<feature type="binding site" evidence="17">
    <location>
        <position position="77"/>
    </location>
    <ligand>
        <name>UDP-N-acetyl-alpha-D-glucosamine</name>
        <dbReference type="ChEBI" id="CHEBI:57705"/>
    </ligand>
</feature>
<comment type="cofactor">
    <cofactor evidence="17">
        <name>Mg(2+)</name>
        <dbReference type="ChEBI" id="CHEBI:18420"/>
    </cofactor>
    <text evidence="17">Binds 1 Mg(2+) ion per subunit.</text>
</comment>
<dbReference type="Proteomes" id="UP000030300">
    <property type="component" value="Chromosome"/>
</dbReference>
<evidence type="ECO:0000256" key="15">
    <source>
        <dbReference type="ARBA" id="ARBA00048493"/>
    </source>
</evidence>
<dbReference type="KEGG" id="psim:KR76_21875"/>
<feature type="binding site" evidence="17">
    <location>
        <begin position="392"/>
        <end position="393"/>
    </location>
    <ligand>
        <name>acetyl-CoA</name>
        <dbReference type="ChEBI" id="CHEBI:57288"/>
    </ligand>
</feature>
<feature type="binding site" evidence="17">
    <location>
        <position position="146"/>
    </location>
    <ligand>
        <name>UDP-N-acetyl-alpha-D-glucosamine</name>
        <dbReference type="ChEBI" id="CHEBI:57705"/>
    </ligand>
</feature>
<dbReference type="GeneID" id="96611434"/>
<feature type="binding site" evidence="17">
    <location>
        <position position="234"/>
    </location>
    <ligand>
        <name>Mg(2+)</name>
        <dbReference type="ChEBI" id="CHEBI:18420"/>
    </ligand>
</feature>
<keyword evidence="21" id="KW-1185">Reference proteome</keyword>
<feature type="binding site" evidence="17">
    <location>
        <position position="176"/>
    </location>
    <ligand>
        <name>UDP-N-acetyl-alpha-D-glucosamine</name>
        <dbReference type="ChEBI" id="CHEBI:57705"/>
    </ligand>
</feature>
<evidence type="ECO:0000256" key="13">
    <source>
        <dbReference type="ARBA" id="ARBA00023316"/>
    </source>
</evidence>
<dbReference type="GO" id="GO:0000287">
    <property type="term" value="F:magnesium ion binding"/>
    <property type="evidence" value="ECO:0007669"/>
    <property type="project" value="UniProtKB-UniRule"/>
</dbReference>
<comment type="similarity">
    <text evidence="2 17">In the N-terminal section; belongs to the N-acetylglucosamine-1-phosphate uridyltransferase family.</text>
</comment>
<dbReference type="InterPro" id="IPR005882">
    <property type="entry name" value="Bifunctional_GlmU"/>
</dbReference>
<keyword evidence="7 17" id="KW-0677">Repeat</keyword>
<evidence type="ECO:0000256" key="5">
    <source>
        <dbReference type="ARBA" id="ARBA00022695"/>
    </source>
</evidence>
<dbReference type="GO" id="GO:0019134">
    <property type="term" value="F:glucosamine-1-phosphate N-acetyltransferase activity"/>
    <property type="evidence" value="ECO:0007669"/>
    <property type="project" value="UniProtKB-UniRule"/>
</dbReference>
<dbReference type="eggNOG" id="COG1207">
    <property type="taxonomic scope" value="Bacteria"/>
</dbReference>
<dbReference type="GO" id="GO:0009252">
    <property type="term" value="P:peptidoglycan biosynthetic process"/>
    <property type="evidence" value="ECO:0007669"/>
    <property type="project" value="UniProtKB-UniRule"/>
</dbReference>
<dbReference type="UniPathway" id="UPA00113">
    <property type="reaction ID" value="UER00532"/>
</dbReference>
<dbReference type="GO" id="GO:0008360">
    <property type="term" value="P:regulation of cell shape"/>
    <property type="evidence" value="ECO:0007669"/>
    <property type="project" value="UniProtKB-KW"/>
</dbReference>
<feature type="region of interest" description="Disordered" evidence="18">
    <location>
        <begin position="467"/>
        <end position="501"/>
    </location>
</feature>
<evidence type="ECO:0000256" key="7">
    <source>
        <dbReference type="ARBA" id="ARBA00022737"/>
    </source>
</evidence>
<keyword evidence="8 17" id="KW-0460">Magnesium</keyword>
<dbReference type="UniPathway" id="UPA00973"/>
<dbReference type="PANTHER" id="PTHR43584:SF3">
    <property type="entry name" value="BIFUNCTIONAL PROTEIN GLMU"/>
    <property type="match status" value="1"/>
</dbReference>
<keyword evidence="3 17" id="KW-0963">Cytoplasm</keyword>
<feature type="binding site" evidence="17">
    <location>
        <position position="386"/>
    </location>
    <ligand>
        <name>acetyl-CoA</name>
        <dbReference type="ChEBI" id="CHEBI:57288"/>
    </ligand>
</feature>
<feature type="binding site" evidence="17">
    <location>
        <position position="161"/>
    </location>
    <ligand>
        <name>UDP-N-acetyl-alpha-D-glucosamine</name>
        <dbReference type="ChEBI" id="CHEBI:57705"/>
    </ligand>
</feature>
<reference evidence="20 21" key="1">
    <citation type="journal article" date="2015" name="Genome Announc.">
        <title>Complete Genome Sequence of Steroid-Transforming Nocardioides simplex VKM Ac-2033D.</title>
        <authorList>
            <person name="Shtratnikova V.Y."/>
            <person name="Schelkunov M.I."/>
            <person name="Pekov Y.A."/>
            <person name="Fokina V.V."/>
            <person name="Logacheva M.D."/>
            <person name="Sokolov S.L."/>
            <person name="Bragin E.Y."/>
            <person name="Ashapkin V.V."/>
            <person name="Donova M.V."/>
        </authorList>
    </citation>
    <scope>NUCLEOTIDE SEQUENCE [LARGE SCALE GENOMIC DNA]</scope>
    <source>
        <strain evidence="20 21">VKM Ac-2033D</strain>
    </source>
</reference>
<feature type="binding site" evidence="17">
    <location>
        <begin position="10"/>
        <end position="13"/>
    </location>
    <ligand>
        <name>UDP-N-acetyl-alpha-D-glucosamine</name>
        <dbReference type="ChEBI" id="CHEBI:57705"/>
    </ligand>
</feature>
<evidence type="ECO:0000256" key="2">
    <source>
        <dbReference type="ARBA" id="ARBA00007947"/>
    </source>
</evidence>
<evidence type="ECO:0000313" key="21">
    <source>
        <dbReference type="Proteomes" id="UP000030300"/>
    </source>
</evidence>
<gene>
    <name evidence="17" type="primary">glmU</name>
    <name evidence="20" type="ORF">KR76_21875</name>
</gene>
<feature type="binding site" evidence="17">
    <location>
        <position position="411"/>
    </location>
    <ligand>
        <name>acetyl-CoA</name>
        <dbReference type="ChEBI" id="CHEBI:57288"/>
    </ligand>
</feature>
<comment type="caution">
    <text evidence="17">Lacks conserved residue(s) required for the propagation of feature annotation.</text>
</comment>
<feature type="domain" description="MobA-like NTP transferase" evidence="19">
    <location>
        <begin position="7"/>
        <end position="142"/>
    </location>
</feature>
<comment type="similarity">
    <text evidence="1 17">In the C-terminal section; belongs to the transferase hexapeptide repeat family.</text>
</comment>
<feature type="region of interest" description="Pyrophosphorylase" evidence="17">
    <location>
        <begin position="1"/>
        <end position="236"/>
    </location>
</feature>
<comment type="pathway">
    <text evidence="17">Bacterial outer membrane biogenesis; LPS lipid A biosynthesis.</text>
</comment>
<feature type="region of interest" description="N-acetyltransferase" evidence="17">
    <location>
        <begin position="258"/>
        <end position="501"/>
    </location>
</feature>
<evidence type="ECO:0000256" key="1">
    <source>
        <dbReference type="ARBA" id="ARBA00007707"/>
    </source>
</evidence>
<keyword evidence="13 17" id="KW-0961">Cell wall biogenesis/degradation</keyword>
<comment type="pathway">
    <text evidence="17">Nucleotide-sugar biosynthesis; UDP-N-acetyl-alpha-D-glucosamine biosynthesis; UDP-N-acetyl-alpha-D-glucosamine from N-acetyl-alpha-D-glucosamine 1-phosphate: step 1/1.</text>
</comment>
<feature type="binding site" evidence="17">
    <location>
        <position position="357"/>
    </location>
    <ligand>
        <name>UDP-N-acetyl-alpha-D-glucosamine</name>
        <dbReference type="ChEBI" id="CHEBI:57705"/>
    </ligand>
</feature>
<proteinExistence type="inferred from homology"/>
<dbReference type="GO" id="GO:0006048">
    <property type="term" value="P:UDP-N-acetylglucosamine biosynthetic process"/>
    <property type="evidence" value="ECO:0007669"/>
    <property type="project" value="UniProtKB-UniPathway"/>
</dbReference>
<dbReference type="AlphaFoldDB" id="A0A0A1DQC4"/>
<dbReference type="HAMAP" id="MF_01631">
    <property type="entry name" value="GlmU"/>
    <property type="match status" value="1"/>
</dbReference>
<evidence type="ECO:0000256" key="6">
    <source>
        <dbReference type="ARBA" id="ARBA00022723"/>
    </source>
</evidence>
<dbReference type="SUPFAM" id="SSF53448">
    <property type="entry name" value="Nucleotide-diphospho-sugar transferases"/>
    <property type="match status" value="1"/>
</dbReference>
<feature type="region of interest" description="Linker" evidence="17">
    <location>
        <begin position="237"/>
        <end position="257"/>
    </location>
</feature>
<dbReference type="RefSeq" id="WP_038681325.1">
    <property type="nucleotide sequence ID" value="NZ_CP009896.1"/>
</dbReference>
<evidence type="ECO:0000256" key="3">
    <source>
        <dbReference type="ARBA" id="ARBA00022490"/>
    </source>
</evidence>
<evidence type="ECO:0000256" key="10">
    <source>
        <dbReference type="ARBA" id="ARBA00022984"/>
    </source>
</evidence>
<evidence type="ECO:0000256" key="11">
    <source>
        <dbReference type="ARBA" id="ARBA00023268"/>
    </source>
</evidence>
<dbReference type="GO" id="GO:0003977">
    <property type="term" value="F:UDP-N-acetylglucosamine diphosphorylase activity"/>
    <property type="evidence" value="ECO:0007669"/>
    <property type="project" value="UniProtKB-UniRule"/>
</dbReference>
<feature type="compositionally biased region" description="Basic and acidic residues" evidence="18">
    <location>
        <begin position="492"/>
        <end position="501"/>
    </location>
</feature>
<dbReference type="NCBIfam" id="NF010932">
    <property type="entry name" value="PRK14352.1"/>
    <property type="match status" value="1"/>
</dbReference>
<keyword evidence="4 17" id="KW-0808">Transferase</keyword>
<dbReference type="SUPFAM" id="SSF51161">
    <property type="entry name" value="Trimeric LpxA-like enzymes"/>
    <property type="match status" value="1"/>
</dbReference>
<feature type="binding site" evidence="17">
    <location>
        <position position="24"/>
    </location>
    <ligand>
        <name>UDP-N-acetyl-alpha-D-glucosamine</name>
        <dbReference type="ChEBI" id="CHEBI:57705"/>
    </ligand>
</feature>
<dbReference type="HOGENOM" id="CLU_029499_15_2_11"/>
<keyword evidence="11 17" id="KW-0511">Multifunctional enzyme</keyword>